<dbReference type="Proteomes" id="UP001055153">
    <property type="component" value="Unassembled WGS sequence"/>
</dbReference>
<proteinExistence type="predicted"/>
<gene>
    <name evidence="1" type="ORF">GMJLKIPL_5296</name>
</gene>
<evidence type="ECO:0000313" key="2">
    <source>
        <dbReference type="Proteomes" id="UP001055153"/>
    </source>
</evidence>
<reference evidence="1" key="1">
    <citation type="journal article" date="2021" name="Front. Microbiol.">
        <title>Comprehensive Comparative Genomics and Phenotyping of Methylobacterium Species.</title>
        <authorList>
            <person name="Alessa O."/>
            <person name="Ogura Y."/>
            <person name="Fujitani Y."/>
            <person name="Takami H."/>
            <person name="Hayashi T."/>
            <person name="Sahin N."/>
            <person name="Tani A."/>
        </authorList>
    </citation>
    <scope>NUCLEOTIDE SEQUENCE</scope>
    <source>
        <strain evidence="1">DSM 17168</strain>
    </source>
</reference>
<dbReference type="RefSeq" id="WP_238240741.1">
    <property type="nucleotide sequence ID" value="NZ_BPQQ01000073.1"/>
</dbReference>
<accession>A0ABQ4SJI6</accession>
<protein>
    <submittedName>
        <fullName evidence="1">Uncharacterized protein</fullName>
    </submittedName>
</protein>
<sequence length="77" mass="8892">MPNIDREREHLAKADRDIAEGAQRINELVVRIQAGTAAGHDTTEAKRLLELMRETLEQWQVHRELILDAIARHERGE</sequence>
<organism evidence="1 2">
    <name type="scientific">Methylobacterium isbiliense</name>
    <dbReference type="NCBI Taxonomy" id="315478"/>
    <lineage>
        <taxon>Bacteria</taxon>
        <taxon>Pseudomonadati</taxon>
        <taxon>Pseudomonadota</taxon>
        <taxon>Alphaproteobacteria</taxon>
        <taxon>Hyphomicrobiales</taxon>
        <taxon>Methylobacteriaceae</taxon>
        <taxon>Methylobacterium</taxon>
    </lineage>
</organism>
<reference evidence="1" key="2">
    <citation type="submission" date="2021-08" db="EMBL/GenBank/DDBJ databases">
        <authorList>
            <person name="Tani A."/>
            <person name="Ola A."/>
            <person name="Ogura Y."/>
            <person name="Katsura K."/>
            <person name="Hayashi T."/>
        </authorList>
    </citation>
    <scope>NUCLEOTIDE SEQUENCE</scope>
    <source>
        <strain evidence="1">DSM 17168</strain>
    </source>
</reference>
<comment type="caution">
    <text evidence="1">The sequence shown here is derived from an EMBL/GenBank/DDBJ whole genome shotgun (WGS) entry which is preliminary data.</text>
</comment>
<dbReference type="EMBL" id="BPQQ01000073">
    <property type="protein sequence ID" value="GJE03342.1"/>
    <property type="molecule type" value="Genomic_DNA"/>
</dbReference>
<keyword evidence="2" id="KW-1185">Reference proteome</keyword>
<evidence type="ECO:0000313" key="1">
    <source>
        <dbReference type="EMBL" id="GJE03342.1"/>
    </source>
</evidence>
<name>A0ABQ4SJI6_9HYPH</name>